<dbReference type="RefSeq" id="WP_184878594.1">
    <property type="nucleotide sequence ID" value="NZ_BAAAHD010000001.1"/>
</dbReference>
<evidence type="ECO:0000313" key="2">
    <source>
        <dbReference type="EMBL" id="MBB4771803.1"/>
    </source>
</evidence>
<evidence type="ECO:0000256" key="1">
    <source>
        <dbReference type="SAM" id="MobiDB-lite"/>
    </source>
</evidence>
<reference evidence="2 3" key="1">
    <citation type="submission" date="2020-08" db="EMBL/GenBank/DDBJ databases">
        <title>Sequencing the genomes of 1000 actinobacteria strains.</title>
        <authorList>
            <person name="Klenk H.-P."/>
        </authorList>
    </citation>
    <scope>NUCLEOTIDE SEQUENCE [LARGE SCALE GENOMIC DNA]</scope>
    <source>
        <strain evidence="2 3">DSM 44772</strain>
    </source>
</reference>
<protein>
    <submittedName>
        <fullName evidence="2">Phosphate uptake regulator</fullName>
    </submittedName>
</protein>
<dbReference type="EMBL" id="JACHMV010000001">
    <property type="protein sequence ID" value="MBB4771803.1"/>
    <property type="molecule type" value="Genomic_DNA"/>
</dbReference>
<feature type="region of interest" description="Disordered" evidence="1">
    <location>
        <begin position="1"/>
        <end position="21"/>
    </location>
</feature>
<proteinExistence type="predicted"/>
<gene>
    <name evidence="2" type="ORF">F4557_000221</name>
</gene>
<evidence type="ECO:0000313" key="3">
    <source>
        <dbReference type="Proteomes" id="UP000549343"/>
    </source>
</evidence>
<dbReference type="AlphaFoldDB" id="A0A7W7MUQ9"/>
<dbReference type="Proteomes" id="UP000549343">
    <property type="component" value="Unassembled WGS sequence"/>
</dbReference>
<comment type="caution">
    <text evidence="2">The sequence shown here is derived from an EMBL/GenBank/DDBJ whole genome shotgun (WGS) entry which is preliminary data.</text>
</comment>
<accession>A0A7W7MUQ9</accession>
<organism evidence="2 3">
    <name type="scientific">Actinomadura livida</name>
    <dbReference type="NCBI Taxonomy" id="79909"/>
    <lineage>
        <taxon>Bacteria</taxon>
        <taxon>Bacillati</taxon>
        <taxon>Actinomycetota</taxon>
        <taxon>Actinomycetes</taxon>
        <taxon>Streptosporangiales</taxon>
        <taxon>Thermomonosporaceae</taxon>
        <taxon>Actinomadura</taxon>
    </lineage>
</organism>
<sequence>MTTVSHAEAVASIGPRPPGDLPGMVRLAEELRQVARLLAHAAPVRIDNWESRAARDAKAMISNAASTARDVSADLERAARLLDNEVAELTASRRRWARRYSELTGECLP</sequence>
<name>A0A7W7MUQ9_9ACTN</name>